<feature type="domain" description="tRNA(Ile)-lysidine synthase substrate-binding" evidence="11">
    <location>
        <begin position="248"/>
        <end position="314"/>
    </location>
</feature>
<feature type="domain" description="tRNA(Ile)-lysidine/2-thiocytidine synthase N-terminal" evidence="10">
    <location>
        <begin position="23"/>
        <end position="198"/>
    </location>
</feature>
<keyword evidence="5 8" id="KW-0547">Nucleotide-binding</keyword>
<dbReference type="InterPro" id="IPR012094">
    <property type="entry name" value="tRNA_Ile_lys_synt"/>
</dbReference>
<dbReference type="Proteomes" id="UP000218890">
    <property type="component" value="Chromosome"/>
</dbReference>
<dbReference type="InterPro" id="IPR012795">
    <property type="entry name" value="tRNA_Ile_lys_synt_N"/>
</dbReference>
<comment type="domain">
    <text evidence="8">The N-terminal region contains the highly conserved SGGXDS motif, predicted to be a P-loop motif involved in ATP binding.</text>
</comment>
<evidence type="ECO:0000256" key="1">
    <source>
        <dbReference type="ARBA" id="ARBA00004496"/>
    </source>
</evidence>
<dbReference type="GO" id="GO:0006400">
    <property type="term" value="P:tRNA modification"/>
    <property type="evidence" value="ECO:0007669"/>
    <property type="project" value="UniProtKB-UniRule"/>
</dbReference>
<evidence type="ECO:0000259" key="12">
    <source>
        <dbReference type="Pfam" id="PF11734"/>
    </source>
</evidence>
<dbReference type="PANTHER" id="PTHR43033:SF1">
    <property type="entry name" value="TRNA(ILE)-LYSIDINE SYNTHASE-RELATED"/>
    <property type="match status" value="1"/>
</dbReference>
<proteinExistence type="inferred from homology"/>
<dbReference type="GO" id="GO:0005524">
    <property type="term" value="F:ATP binding"/>
    <property type="evidence" value="ECO:0007669"/>
    <property type="project" value="UniProtKB-UniRule"/>
</dbReference>
<comment type="function">
    <text evidence="8">Ligates lysine onto the cytidine present at position 34 of the AUA codon-specific tRNA(Ile) that contains the anticodon CAU, in an ATP-dependent manner. Cytidine is converted to lysidine, thus changing the amino acid specificity of the tRNA from methionine to isoleucine.</text>
</comment>
<evidence type="ECO:0000259" key="11">
    <source>
        <dbReference type="Pfam" id="PF09179"/>
    </source>
</evidence>
<dbReference type="KEGG" id="hhk:HH1059_07770"/>
<dbReference type="EC" id="6.3.4.19" evidence="8"/>
<keyword evidence="14" id="KW-1185">Reference proteome</keyword>
<dbReference type="Pfam" id="PF01171">
    <property type="entry name" value="ATP_bind_3"/>
    <property type="match status" value="1"/>
</dbReference>
<dbReference type="PANTHER" id="PTHR43033">
    <property type="entry name" value="TRNA(ILE)-LYSIDINE SYNTHASE-RELATED"/>
    <property type="match status" value="1"/>
</dbReference>
<dbReference type="InterPro" id="IPR014729">
    <property type="entry name" value="Rossmann-like_a/b/a_fold"/>
</dbReference>
<dbReference type="RefSeq" id="WP_096408516.1">
    <property type="nucleotide sequence ID" value="NZ_AP017372.2"/>
</dbReference>
<evidence type="ECO:0000256" key="9">
    <source>
        <dbReference type="SAM" id="MobiDB-lite"/>
    </source>
</evidence>
<evidence type="ECO:0000256" key="5">
    <source>
        <dbReference type="ARBA" id="ARBA00022741"/>
    </source>
</evidence>
<feature type="region of interest" description="Disordered" evidence="9">
    <location>
        <begin position="327"/>
        <end position="350"/>
    </location>
</feature>
<dbReference type="EMBL" id="AP017372">
    <property type="protein sequence ID" value="BAU57467.1"/>
    <property type="molecule type" value="Genomic_DNA"/>
</dbReference>
<evidence type="ECO:0000256" key="6">
    <source>
        <dbReference type="ARBA" id="ARBA00022840"/>
    </source>
</evidence>
<evidence type="ECO:0000256" key="3">
    <source>
        <dbReference type="ARBA" id="ARBA00022598"/>
    </source>
</evidence>
<evidence type="ECO:0000313" key="14">
    <source>
        <dbReference type="Proteomes" id="UP000218890"/>
    </source>
</evidence>
<feature type="binding site" evidence="8">
    <location>
        <begin position="26"/>
        <end position="31"/>
    </location>
    <ligand>
        <name>ATP</name>
        <dbReference type="ChEBI" id="CHEBI:30616"/>
    </ligand>
</feature>
<evidence type="ECO:0000256" key="4">
    <source>
        <dbReference type="ARBA" id="ARBA00022694"/>
    </source>
</evidence>
<keyword evidence="2 8" id="KW-0963">Cytoplasm</keyword>
<dbReference type="SUPFAM" id="SSF56037">
    <property type="entry name" value="PheT/TilS domain"/>
    <property type="match status" value="1"/>
</dbReference>
<dbReference type="SUPFAM" id="SSF52402">
    <property type="entry name" value="Adenine nucleotide alpha hydrolases-like"/>
    <property type="match status" value="1"/>
</dbReference>
<evidence type="ECO:0000256" key="7">
    <source>
        <dbReference type="ARBA" id="ARBA00048539"/>
    </source>
</evidence>
<organism evidence="13 14">
    <name type="scientific">Halorhodospira halochloris</name>
    <name type="common">Ectothiorhodospira halochloris</name>
    <dbReference type="NCBI Taxonomy" id="1052"/>
    <lineage>
        <taxon>Bacteria</taxon>
        <taxon>Pseudomonadati</taxon>
        <taxon>Pseudomonadota</taxon>
        <taxon>Gammaproteobacteria</taxon>
        <taxon>Chromatiales</taxon>
        <taxon>Ectothiorhodospiraceae</taxon>
        <taxon>Halorhodospira</taxon>
    </lineage>
</organism>
<dbReference type="Gene3D" id="1.20.59.20">
    <property type="match status" value="1"/>
</dbReference>
<name>A0A0X8X9D1_HALHR</name>
<protein>
    <recommendedName>
        <fullName evidence="8">tRNA(Ile)-lysidine synthase</fullName>
        <ecNumber evidence="8">6.3.4.19</ecNumber>
    </recommendedName>
    <alternativeName>
        <fullName evidence="8">tRNA(Ile)-2-lysyl-cytidine synthase</fullName>
    </alternativeName>
    <alternativeName>
        <fullName evidence="8">tRNA(Ile)-lysidine synthetase</fullName>
    </alternativeName>
</protein>
<dbReference type="InterPro" id="IPR012796">
    <property type="entry name" value="Lysidine-tRNA-synth_C"/>
</dbReference>
<dbReference type="HAMAP" id="MF_01161">
    <property type="entry name" value="tRNA_Ile_lys_synt"/>
    <property type="match status" value="1"/>
</dbReference>
<keyword evidence="3 8" id="KW-0436">Ligase</keyword>
<evidence type="ECO:0000256" key="8">
    <source>
        <dbReference type="HAMAP-Rule" id="MF_01161"/>
    </source>
</evidence>
<dbReference type="GO" id="GO:0032267">
    <property type="term" value="F:tRNA(Ile)-lysidine synthase activity"/>
    <property type="evidence" value="ECO:0007669"/>
    <property type="project" value="UniProtKB-EC"/>
</dbReference>
<dbReference type="InterPro" id="IPR011063">
    <property type="entry name" value="TilS/TtcA_N"/>
</dbReference>
<keyword evidence="4 8" id="KW-0819">tRNA processing</keyword>
<evidence type="ECO:0000313" key="13">
    <source>
        <dbReference type="EMBL" id="BAU57467.1"/>
    </source>
</evidence>
<feature type="domain" description="Lysidine-tRNA(Ile) synthetase C-terminal" evidence="12">
    <location>
        <begin position="410"/>
        <end position="464"/>
    </location>
</feature>
<comment type="subcellular location">
    <subcellularLocation>
        <location evidence="1 8">Cytoplasm</location>
    </subcellularLocation>
</comment>
<dbReference type="InterPro" id="IPR015262">
    <property type="entry name" value="tRNA_Ile_lys_synt_subst-bd"/>
</dbReference>
<comment type="similarity">
    <text evidence="8">Belongs to the tRNA(Ile)-lysidine synthase family.</text>
</comment>
<dbReference type="Pfam" id="PF11734">
    <property type="entry name" value="TilS_C"/>
    <property type="match status" value="1"/>
</dbReference>
<dbReference type="Pfam" id="PF09179">
    <property type="entry name" value="TilS"/>
    <property type="match status" value="1"/>
</dbReference>
<dbReference type="AlphaFoldDB" id="A0A0X8X9D1"/>
<evidence type="ECO:0000256" key="2">
    <source>
        <dbReference type="ARBA" id="ARBA00022490"/>
    </source>
</evidence>
<sequence length="473" mass="52832">MLEPARLAAQLNRLAPHATGLRVGFSGGRDSTALLHCLARQRRQLSAELSAIHVDHGLHAESANWAQHCQRFCSDLGIPLVVSAVQVDQNSHDGLEAAARRARYAAYTEALEPGNCLILAHHADDQAETFLLRALRGGGLNTLSAIPPHRPLAKSTIARPLLGVRAEDIDEYVHSNHLPWIDDPANSESSFDRVYIRQSVIPQLKRRWPDAAKRLNSSAASINRDRQLLNHYLDADLRYVRAPRGYPSVCRLAELNEQRRLAIVRRWLECSGVRPPPREHLISGLHSLIYAAADANPVLTWADAVVRRFRDHLYLCLDPRSNEHHNVLSGDARPSPHPGQSMQAGQSGALSNRWQWQPQEPLELPGGTLEARLSPARGLDPRYLRSNLEVRWPPNSAAHLPAQLADEDSKRDTRRRKRLYQSLAVPPWERSSKPLIYIDGKPVAVAGFGCDNRYSSRPGVRILWFPDKGAANK</sequence>
<dbReference type="SUPFAM" id="SSF82829">
    <property type="entry name" value="MesJ substrate recognition domain-like"/>
    <property type="match status" value="1"/>
</dbReference>
<dbReference type="OrthoDB" id="9807403at2"/>
<dbReference type="GO" id="GO:0005737">
    <property type="term" value="C:cytoplasm"/>
    <property type="evidence" value="ECO:0007669"/>
    <property type="project" value="UniProtKB-SubCell"/>
</dbReference>
<accession>A0A0X8X9D1</accession>
<comment type="catalytic activity">
    <reaction evidence="7 8">
        <text>cytidine(34) in tRNA(Ile2) + L-lysine + ATP = lysidine(34) in tRNA(Ile2) + AMP + diphosphate + H(+)</text>
        <dbReference type="Rhea" id="RHEA:43744"/>
        <dbReference type="Rhea" id="RHEA-COMP:10625"/>
        <dbReference type="Rhea" id="RHEA-COMP:10670"/>
        <dbReference type="ChEBI" id="CHEBI:15378"/>
        <dbReference type="ChEBI" id="CHEBI:30616"/>
        <dbReference type="ChEBI" id="CHEBI:32551"/>
        <dbReference type="ChEBI" id="CHEBI:33019"/>
        <dbReference type="ChEBI" id="CHEBI:82748"/>
        <dbReference type="ChEBI" id="CHEBI:83665"/>
        <dbReference type="ChEBI" id="CHEBI:456215"/>
        <dbReference type="EC" id="6.3.4.19"/>
    </reaction>
</comment>
<dbReference type="NCBIfam" id="TIGR02432">
    <property type="entry name" value="lysidine_TilS_N"/>
    <property type="match status" value="1"/>
</dbReference>
<dbReference type="Gene3D" id="3.40.50.620">
    <property type="entry name" value="HUPs"/>
    <property type="match status" value="1"/>
</dbReference>
<feature type="compositionally biased region" description="Polar residues" evidence="9">
    <location>
        <begin position="338"/>
        <end position="350"/>
    </location>
</feature>
<gene>
    <name evidence="8 13" type="primary">tilS</name>
    <name evidence="13" type="ORF">HH1059_07770</name>
</gene>
<dbReference type="CDD" id="cd01992">
    <property type="entry name" value="TilS_N"/>
    <property type="match status" value="1"/>
</dbReference>
<reference evidence="13" key="1">
    <citation type="submission" date="2016-02" db="EMBL/GenBank/DDBJ databases">
        <title>Halorhodospira halochloris DSM-1059 complete genome, version 2.</title>
        <authorList>
            <person name="Tsukatani Y."/>
        </authorList>
    </citation>
    <scope>NUCLEOTIDE SEQUENCE</scope>
    <source>
        <strain evidence="13">DSM 1059</strain>
    </source>
</reference>
<keyword evidence="6 8" id="KW-0067">ATP-binding</keyword>
<evidence type="ECO:0000259" key="10">
    <source>
        <dbReference type="Pfam" id="PF01171"/>
    </source>
</evidence>